<evidence type="ECO:0000313" key="3">
    <source>
        <dbReference type="Proteomes" id="UP000007129"/>
    </source>
</evidence>
<dbReference type="PANTHER" id="PTHR45588">
    <property type="entry name" value="TPR DOMAIN-CONTAINING PROTEIN"/>
    <property type="match status" value="1"/>
</dbReference>
<comment type="caution">
    <text evidence="2">The sequence shown here is derived from an EMBL/GenBank/DDBJ whole genome shotgun (WGS) entry which is preliminary data.</text>
</comment>
<dbReference type="VEuPathDB" id="FungiDB:MPH_00971"/>
<accession>K2RGN8</accession>
<dbReference type="HOGENOM" id="CLU_011527_0_1_1"/>
<dbReference type="PROSITE" id="PS50005">
    <property type="entry name" value="TPR"/>
    <property type="match status" value="1"/>
</dbReference>
<dbReference type="SUPFAM" id="SSF48452">
    <property type="entry name" value="TPR-like"/>
    <property type="match status" value="1"/>
</dbReference>
<dbReference type="Gene3D" id="1.25.40.10">
    <property type="entry name" value="Tetratricopeptide repeat domain"/>
    <property type="match status" value="2"/>
</dbReference>
<dbReference type="OrthoDB" id="414774at2759"/>
<dbReference type="InterPro" id="IPR011990">
    <property type="entry name" value="TPR-like_helical_dom_sf"/>
</dbReference>
<dbReference type="EMBL" id="AHHD01000040">
    <property type="protein sequence ID" value="EKG21706.1"/>
    <property type="molecule type" value="Genomic_DNA"/>
</dbReference>
<name>K2RGN8_MACPH</name>
<sequence>MGSTHDGYYDLGSFHRDISTHDPDAQRWFDRGLVWCYAFNHEEAARCFDKVVALDPSCAMGYWGLAYALGPNYNKPWQLFDPDDLKTTLARVHRAIQHALARAGSATPFEQALVHAIPFRHPRDPDDRDYARYNRAYADAMAKVHRQFPHDLDAVTLYADALMNLTPWGLWDLRTGKPGPGSRVVEAKAVLDAALHAQEDAANAHPGLLHMYIHMIEMSGAPELGIPPADRLRDLVPDAGHLRHMPSHLDILIGDYRRAVASNAAACTADELYYRREGGMNFYTLYRLHDYHSLIYAAMFNGQSKFALDAAERMEKHVPEELLRVESPPMADWLESFRSASMHVLVRFGRWDEILEMPLPDDQKLYCVTTAMIHYAKGVALAVKGLVEDAEGQRKALRAAVERVPATRMEYPNKCSDVLAVAEAMLDGELEYRKGNHEVAFEHLRKAVELDDALNYAEPWAWMQPTRHALAALLLEQGHVEEAAQAYAADLGFDDTLPRARQHPNNVWALHGFHECLVKLGRKAEAKILEPQLKLALAVADVPVTASCYCRGAATAVPVQSNSSVCCKADGV</sequence>
<dbReference type="PANTHER" id="PTHR45588:SF1">
    <property type="entry name" value="WW DOMAIN-CONTAINING PROTEIN"/>
    <property type="match status" value="1"/>
</dbReference>
<reference evidence="2 3" key="1">
    <citation type="journal article" date="2012" name="BMC Genomics">
        <title>Tools to kill: Genome of one of the most destructive plant pathogenic fungi Macrophomina phaseolina.</title>
        <authorList>
            <person name="Islam M.S."/>
            <person name="Haque M.S."/>
            <person name="Islam M.M."/>
            <person name="Emdad E.M."/>
            <person name="Halim A."/>
            <person name="Hossen Q.M.M."/>
            <person name="Hossain M.Z."/>
            <person name="Ahmed B."/>
            <person name="Rahim S."/>
            <person name="Rahman M.S."/>
            <person name="Alam M.M."/>
            <person name="Hou S."/>
            <person name="Wan X."/>
            <person name="Saito J.A."/>
            <person name="Alam M."/>
        </authorList>
    </citation>
    <scope>NUCLEOTIDE SEQUENCE [LARGE SCALE GENOMIC DNA]</scope>
    <source>
        <strain evidence="2 3">MS6</strain>
    </source>
</reference>
<dbReference type="InParanoid" id="K2RGN8"/>
<proteinExistence type="predicted"/>
<dbReference type="InterPro" id="IPR019734">
    <property type="entry name" value="TPR_rpt"/>
</dbReference>
<dbReference type="AlphaFoldDB" id="K2RGN8"/>
<organism evidence="2 3">
    <name type="scientific">Macrophomina phaseolina (strain MS6)</name>
    <name type="common">Charcoal rot fungus</name>
    <dbReference type="NCBI Taxonomy" id="1126212"/>
    <lineage>
        <taxon>Eukaryota</taxon>
        <taxon>Fungi</taxon>
        <taxon>Dikarya</taxon>
        <taxon>Ascomycota</taxon>
        <taxon>Pezizomycotina</taxon>
        <taxon>Dothideomycetes</taxon>
        <taxon>Dothideomycetes incertae sedis</taxon>
        <taxon>Botryosphaeriales</taxon>
        <taxon>Botryosphaeriaceae</taxon>
        <taxon>Macrophomina</taxon>
    </lineage>
</organism>
<dbReference type="STRING" id="1126212.K2RGN8"/>
<gene>
    <name evidence="2" type="ORF">MPH_00971</name>
</gene>
<protein>
    <submittedName>
        <fullName evidence="2">Tetratricopeptide-like helical protein</fullName>
    </submittedName>
</protein>
<evidence type="ECO:0000313" key="2">
    <source>
        <dbReference type="EMBL" id="EKG21706.1"/>
    </source>
</evidence>
<keyword evidence="1" id="KW-0802">TPR repeat</keyword>
<dbReference type="SMART" id="SM00028">
    <property type="entry name" value="TPR"/>
    <property type="match status" value="2"/>
</dbReference>
<dbReference type="eggNOG" id="ENOG502QU74">
    <property type="taxonomic scope" value="Eukaryota"/>
</dbReference>
<dbReference type="Proteomes" id="UP000007129">
    <property type="component" value="Unassembled WGS sequence"/>
</dbReference>
<feature type="repeat" description="TPR" evidence="1">
    <location>
        <begin position="25"/>
        <end position="58"/>
    </location>
</feature>
<evidence type="ECO:0000256" key="1">
    <source>
        <dbReference type="PROSITE-ProRule" id="PRU00339"/>
    </source>
</evidence>